<dbReference type="Proteomes" id="UP001177140">
    <property type="component" value="Unassembled WGS sequence"/>
</dbReference>
<comment type="caution">
    <text evidence="3">The sequence shown here is derived from an EMBL/GenBank/DDBJ whole genome shotgun (WGS) entry which is preliminary data.</text>
</comment>
<organism evidence="3 4">
    <name type="scientific">Papaver nudicaule</name>
    <name type="common">Iceland poppy</name>
    <dbReference type="NCBI Taxonomy" id="74823"/>
    <lineage>
        <taxon>Eukaryota</taxon>
        <taxon>Viridiplantae</taxon>
        <taxon>Streptophyta</taxon>
        <taxon>Embryophyta</taxon>
        <taxon>Tracheophyta</taxon>
        <taxon>Spermatophyta</taxon>
        <taxon>Magnoliopsida</taxon>
        <taxon>Ranunculales</taxon>
        <taxon>Papaveraceae</taxon>
        <taxon>Papaveroideae</taxon>
        <taxon>Papaver</taxon>
    </lineage>
</organism>
<keyword evidence="4" id="KW-1185">Reference proteome</keyword>
<dbReference type="PANTHER" id="PTHR42695:SF13">
    <property type="entry name" value="GLUTAMINE AMIDOTRANSFERASE CLASS-I FAMILY PROTEIN, EXPRESSED"/>
    <property type="match status" value="1"/>
</dbReference>
<feature type="domain" description="Glutamine amidotransferase" evidence="2">
    <location>
        <begin position="19"/>
        <end position="107"/>
    </location>
</feature>
<evidence type="ECO:0000313" key="3">
    <source>
        <dbReference type="EMBL" id="MCL7028144.1"/>
    </source>
</evidence>
<dbReference type="AlphaFoldDB" id="A0AA41V1M3"/>
<proteinExistence type="inferred from homology"/>
<gene>
    <name evidence="3" type="ORF">MKW94_005622</name>
</gene>
<reference evidence="3" key="1">
    <citation type="submission" date="2022-03" db="EMBL/GenBank/DDBJ databases">
        <title>A functionally conserved STORR gene fusion in Papaver species that diverged 16.8 million years ago.</title>
        <authorList>
            <person name="Catania T."/>
        </authorList>
    </citation>
    <scope>NUCLEOTIDE SEQUENCE</scope>
    <source>
        <strain evidence="3">S-191538</strain>
    </source>
</reference>
<dbReference type="EMBL" id="JAJJMA010076203">
    <property type="protein sequence ID" value="MCL7028144.1"/>
    <property type="molecule type" value="Genomic_DNA"/>
</dbReference>
<evidence type="ECO:0000259" key="2">
    <source>
        <dbReference type="Pfam" id="PF00117"/>
    </source>
</evidence>
<protein>
    <recommendedName>
        <fullName evidence="2">Glutamine amidotransferase domain-containing protein</fullName>
    </recommendedName>
</protein>
<evidence type="ECO:0000256" key="1">
    <source>
        <dbReference type="ARBA" id="ARBA00011083"/>
    </source>
</evidence>
<dbReference type="Gene3D" id="3.40.50.880">
    <property type="match status" value="1"/>
</dbReference>
<dbReference type="InterPro" id="IPR044992">
    <property type="entry name" value="ChyE-like"/>
</dbReference>
<dbReference type="Pfam" id="PF00117">
    <property type="entry name" value="GATase"/>
    <property type="match status" value="1"/>
</dbReference>
<dbReference type="SUPFAM" id="SSF52317">
    <property type="entry name" value="Class I glutamine amidotransferase-like"/>
    <property type="match status" value="1"/>
</dbReference>
<name>A0AA41V1M3_PAPNU</name>
<dbReference type="InterPro" id="IPR017926">
    <property type="entry name" value="GATASE"/>
</dbReference>
<evidence type="ECO:0000313" key="4">
    <source>
        <dbReference type="Proteomes" id="UP001177140"/>
    </source>
</evidence>
<accession>A0AA41V1M3</accession>
<dbReference type="GO" id="GO:0005829">
    <property type="term" value="C:cytosol"/>
    <property type="evidence" value="ECO:0007669"/>
    <property type="project" value="TreeGrafter"/>
</dbReference>
<sequence length="160" mass="17784">MNVIVCSGIIAPEKDIYLILSRALGGKTGRAESGWDIGVTTVNLSTSSTLWDTLKIPTTLSVIEFHRDEVRELPPSAKVMAWSSKTGVEMFMSGDHMMGIQGHPEYTKDILLNLIDRLLDRNLIQDSHAETAKASVEATEPSREAWRKLCRSFLKGRLVL</sequence>
<dbReference type="InterPro" id="IPR029062">
    <property type="entry name" value="Class_I_gatase-like"/>
</dbReference>
<dbReference type="PANTHER" id="PTHR42695">
    <property type="entry name" value="GLUTAMINE AMIDOTRANSFERASE YLR126C-RELATED"/>
    <property type="match status" value="1"/>
</dbReference>
<comment type="similarity">
    <text evidence="1">Belongs to the peptidase C26 family.</text>
</comment>